<evidence type="ECO:0000313" key="2">
    <source>
        <dbReference type="Proteomes" id="UP001157006"/>
    </source>
</evidence>
<organism evidence="1 2">
    <name type="scientific">Vicia faba</name>
    <name type="common">Broad bean</name>
    <name type="synonym">Faba vulgaris</name>
    <dbReference type="NCBI Taxonomy" id="3906"/>
    <lineage>
        <taxon>Eukaryota</taxon>
        <taxon>Viridiplantae</taxon>
        <taxon>Streptophyta</taxon>
        <taxon>Embryophyta</taxon>
        <taxon>Tracheophyta</taxon>
        <taxon>Spermatophyta</taxon>
        <taxon>Magnoliopsida</taxon>
        <taxon>eudicotyledons</taxon>
        <taxon>Gunneridae</taxon>
        <taxon>Pentapetalae</taxon>
        <taxon>rosids</taxon>
        <taxon>fabids</taxon>
        <taxon>Fabales</taxon>
        <taxon>Fabaceae</taxon>
        <taxon>Papilionoideae</taxon>
        <taxon>50 kb inversion clade</taxon>
        <taxon>NPAAA clade</taxon>
        <taxon>Hologalegina</taxon>
        <taxon>IRL clade</taxon>
        <taxon>Fabeae</taxon>
        <taxon>Vicia</taxon>
    </lineage>
</organism>
<name>A0AAV1B198_VICFA</name>
<keyword evidence="2" id="KW-1185">Reference proteome</keyword>
<gene>
    <name evidence="1" type="ORF">VFH_VI003280</name>
</gene>
<protein>
    <submittedName>
        <fullName evidence="1">Uncharacterized protein</fullName>
    </submittedName>
</protein>
<proteinExistence type="predicted"/>
<dbReference type="EMBL" id="OX451741">
    <property type="protein sequence ID" value="CAI8615908.1"/>
    <property type="molecule type" value="Genomic_DNA"/>
</dbReference>
<sequence length="138" mass="15363">MSLNIIFNNDNNVNTTLNFIIKLITMSSLTQFNIIYLQHIFTKSIPTHSNNITIYSLVINNIQTTSYPTNKLIRQKGMVVKESLPTMEEVRLGGDGGVELLLECGRTEVEGYEREVCCGGSKFCLQNVESAVVSGGKR</sequence>
<reference evidence="1 2" key="1">
    <citation type="submission" date="2023-01" db="EMBL/GenBank/DDBJ databases">
        <authorList>
            <person name="Kreplak J."/>
        </authorList>
    </citation>
    <scope>NUCLEOTIDE SEQUENCE [LARGE SCALE GENOMIC DNA]</scope>
</reference>
<dbReference type="AlphaFoldDB" id="A0AAV1B198"/>
<dbReference type="Proteomes" id="UP001157006">
    <property type="component" value="Chromosome 6"/>
</dbReference>
<accession>A0AAV1B198</accession>
<evidence type="ECO:0000313" key="1">
    <source>
        <dbReference type="EMBL" id="CAI8615908.1"/>
    </source>
</evidence>